<dbReference type="InterPro" id="IPR025724">
    <property type="entry name" value="GAG-pre-integrase_dom"/>
</dbReference>
<dbReference type="GO" id="GO:0015074">
    <property type="term" value="P:DNA integration"/>
    <property type="evidence" value="ECO:0007669"/>
    <property type="project" value="InterPro"/>
</dbReference>
<dbReference type="GO" id="GO:0016787">
    <property type="term" value="F:hydrolase activity"/>
    <property type="evidence" value="ECO:0007669"/>
    <property type="project" value="UniProtKB-KW"/>
</dbReference>
<dbReference type="InterPro" id="IPR001584">
    <property type="entry name" value="Integrase_cat-core"/>
</dbReference>
<sequence>MKGRMKIKALVDDGTGRVIERDVVLDNVYYVELRRTSPKHCCLSLLSSLPGIPSSSRNAGARDVLERNEVKACAFSIFGRDLESWHRRLGHLNYKTLLEMAKNKVVRGLHIAEGVKPPMCLVCALTKAVEHGPPATRSTSDEFADGVLHVDLSGPVAKSREGYRYFMVVVWRGFIQVYPLKKKSEATSKVKAFLKLIERQAQVPVNEIKIIRTDGGSEFLNKDFRRLVQREGLWQEHTARYSSFQNGVAERAVRTVTEMASAMLTDSGLLHLMWVDALLYAAFLRNRIPKRGETVTPYEKVMKRKPDVSKLPIFGQAVSSRVPEEIRIKYQRFTNTRGELGAFVGCTDEVKGYKIYIPGPGNPVFEAHSATLVDRMLHELHEVGEDDASDFQEADDHERDEPVEPSPADDDEQHESKSTARRRSARIAELSAACTVAFAVLGEVIREPLNLAEAMRSPQWIEWNKAITKEVQSLFENGTFEWVDPPPNSSILDYTIQFRLKTGSSGEIVQFKARLCARGDHQRFLIDFVDTYAPVAMLTTVRVFFVLVAKFRLVVRLGDVPSAYVKADLPDTIYMKPVPGFAPPGQEGKVWRLRKALYGLRQAGHDLLVAHAEKEQVLRLMTALHLRYQVKDMGTPDQFLSMRVERPDPSVVLLSQTTYVDEVLHRFAMDQAKPTKTPMVPGSRLDLYNDEITAAEANEMRRMPYREAVGALLYLSRVTRPDTSFAVGQLARHNATPRRVAWDAAKHLMRYLAGTKTMRLTLEPTDDAIVVASDADWANDVTDRKSISGRVVYLFGCPVNWASKKQSIVTKSTTAAEYVAADDSIEDAELVQLLVNEVLGAEIPLTLMMDSQPAIARLKRRGLSEKQKTVDVKYKSAKGLLHEGKIAVHYTPTGDMPADLLTKALGPS</sequence>
<dbReference type="GO" id="GO:0046872">
    <property type="term" value="F:metal ion binding"/>
    <property type="evidence" value="ECO:0007669"/>
    <property type="project" value="UniProtKB-KW"/>
</dbReference>
<evidence type="ECO:0000256" key="2">
    <source>
        <dbReference type="ARBA" id="ARBA00022801"/>
    </source>
</evidence>
<dbReference type="Pfam" id="PF07727">
    <property type="entry name" value="RVT_2"/>
    <property type="match status" value="1"/>
</dbReference>
<proteinExistence type="predicted"/>
<evidence type="ECO:0000256" key="3">
    <source>
        <dbReference type="SAM" id="MobiDB-lite"/>
    </source>
</evidence>
<dbReference type="InterPro" id="IPR039537">
    <property type="entry name" value="Retrotran_Ty1/copia-like"/>
</dbReference>
<reference evidence="5" key="1">
    <citation type="submission" date="2021-12" db="EMBL/GenBank/DDBJ databases">
        <title>Prjna785345.</title>
        <authorList>
            <person name="Rujirawat T."/>
            <person name="Krajaejun T."/>
        </authorList>
    </citation>
    <scope>NUCLEOTIDE SEQUENCE</scope>
    <source>
        <strain evidence="5">Pi057C3</strain>
    </source>
</reference>
<evidence type="ECO:0000259" key="4">
    <source>
        <dbReference type="PROSITE" id="PS50994"/>
    </source>
</evidence>
<feature type="domain" description="Integrase catalytic" evidence="4">
    <location>
        <begin position="129"/>
        <end position="305"/>
    </location>
</feature>
<dbReference type="AlphaFoldDB" id="A0AAD5LYQ9"/>
<dbReference type="Pfam" id="PF13976">
    <property type="entry name" value="gag_pre-integrs"/>
    <property type="match status" value="1"/>
</dbReference>
<comment type="caution">
    <text evidence="5">The sequence shown here is derived from an EMBL/GenBank/DDBJ whole genome shotgun (WGS) entry which is preliminary data.</text>
</comment>
<dbReference type="PANTHER" id="PTHR42648:SF28">
    <property type="entry name" value="TRANSPOSON-ENCODED PROTEIN WITH RIBONUCLEASE H-LIKE AND RETROVIRUS ZINC FINGER-LIKE DOMAINS"/>
    <property type="match status" value="1"/>
</dbReference>
<gene>
    <name evidence="5" type="ORF">P43SY_000539</name>
</gene>
<dbReference type="InterPro" id="IPR013103">
    <property type="entry name" value="RVT_2"/>
</dbReference>
<dbReference type="SUPFAM" id="SSF53098">
    <property type="entry name" value="Ribonuclease H-like"/>
    <property type="match status" value="1"/>
</dbReference>
<dbReference type="CDD" id="cd09272">
    <property type="entry name" value="RNase_HI_RT_Ty1"/>
    <property type="match status" value="1"/>
</dbReference>
<dbReference type="Proteomes" id="UP001209570">
    <property type="component" value="Unassembled WGS sequence"/>
</dbReference>
<evidence type="ECO:0000313" key="6">
    <source>
        <dbReference type="Proteomes" id="UP001209570"/>
    </source>
</evidence>
<name>A0AAD5LYQ9_PYTIN</name>
<accession>A0AAD5LYQ9</accession>
<dbReference type="InterPro" id="IPR012337">
    <property type="entry name" value="RNaseH-like_sf"/>
</dbReference>
<dbReference type="GO" id="GO:0003676">
    <property type="term" value="F:nucleic acid binding"/>
    <property type="evidence" value="ECO:0007669"/>
    <property type="project" value="InterPro"/>
</dbReference>
<keyword evidence="1" id="KW-0479">Metal-binding</keyword>
<protein>
    <recommendedName>
        <fullName evidence="4">Integrase catalytic domain-containing protein</fullName>
    </recommendedName>
</protein>
<organism evidence="5 6">
    <name type="scientific">Pythium insidiosum</name>
    <name type="common">Pythiosis disease agent</name>
    <dbReference type="NCBI Taxonomy" id="114742"/>
    <lineage>
        <taxon>Eukaryota</taxon>
        <taxon>Sar</taxon>
        <taxon>Stramenopiles</taxon>
        <taxon>Oomycota</taxon>
        <taxon>Peronosporomycetes</taxon>
        <taxon>Pythiales</taxon>
        <taxon>Pythiaceae</taxon>
        <taxon>Pythium</taxon>
    </lineage>
</organism>
<dbReference type="InterPro" id="IPR036397">
    <property type="entry name" value="RNaseH_sf"/>
</dbReference>
<keyword evidence="2" id="KW-0378">Hydrolase</keyword>
<evidence type="ECO:0000256" key="1">
    <source>
        <dbReference type="ARBA" id="ARBA00022723"/>
    </source>
</evidence>
<dbReference type="EMBL" id="JAKCXM010000225">
    <property type="protein sequence ID" value="KAJ0398170.1"/>
    <property type="molecule type" value="Genomic_DNA"/>
</dbReference>
<dbReference type="PANTHER" id="PTHR42648">
    <property type="entry name" value="TRANSPOSASE, PUTATIVE-RELATED"/>
    <property type="match status" value="1"/>
</dbReference>
<evidence type="ECO:0000313" key="5">
    <source>
        <dbReference type="EMBL" id="KAJ0398170.1"/>
    </source>
</evidence>
<dbReference type="PROSITE" id="PS50994">
    <property type="entry name" value="INTEGRASE"/>
    <property type="match status" value="1"/>
</dbReference>
<feature type="region of interest" description="Disordered" evidence="3">
    <location>
        <begin position="389"/>
        <end position="422"/>
    </location>
</feature>
<feature type="compositionally biased region" description="Acidic residues" evidence="3">
    <location>
        <begin position="403"/>
        <end position="413"/>
    </location>
</feature>
<dbReference type="Gene3D" id="3.30.420.10">
    <property type="entry name" value="Ribonuclease H-like superfamily/Ribonuclease H"/>
    <property type="match status" value="1"/>
</dbReference>
<keyword evidence="6" id="KW-1185">Reference proteome</keyword>